<dbReference type="GO" id="GO:0005737">
    <property type="term" value="C:cytoplasm"/>
    <property type="evidence" value="ECO:0007669"/>
    <property type="project" value="TreeGrafter"/>
</dbReference>
<comment type="similarity">
    <text evidence="1">Belongs to the TfdA dioxygenase family.</text>
</comment>
<keyword evidence="5" id="KW-0408">Iron</keyword>
<dbReference type="STRING" id="1045775.SAMN05216378_3987"/>
<proteinExistence type="inferred from homology"/>
<dbReference type="PANTHER" id="PTHR30468:SF1">
    <property type="entry name" value="ALPHA-KETOGLUTARATE-DEPENDENT SULFONATE DIOXYGENASE"/>
    <property type="match status" value="1"/>
</dbReference>
<dbReference type="EMBL" id="FOMT01000004">
    <property type="protein sequence ID" value="SFE76265.1"/>
    <property type="molecule type" value="Genomic_DNA"/>
</dbReference>
<dbReference type="Pfam" id="PF02668">
    <property type="entry name" value="TauD"/>
    <property type="match status" value="1"/>
</dbReference>
<evidence type="ECO:0000256" key="1">
    <source>
        <dbReference type="ARBA" id="ARBA00005896"/>
    </source>
</evidence>
<keyword evidence="3 7" id="KW-0223">Dioxygenase</keyword>
<name>A0A1I2D6Z9_9BACL</name>
<evidence type="ECO:0000313" key="8">
    <source>
        <dbReference type="Proteomes" id="UP000198855"/>
    </source>
</evidence>
<dbReference type="GO" id="GO:0000908">
    <property type="term" value="F:taurine dioxygenase activity"/>
    <property type="evidence" value="ECO:0007669"/>
    <property type="project" value="TreeGrafter"/>
</dbReference>
<dbReference type="InterPro" id="IPR003819">
    <property type="entry name" value="TauD/TfdA-like"/>
</dbReference>
<organism evidence="7 8">
    <name type="scientific">Paenibacillus catalpae</name>
    <dbReference type="NCBI Taxonomy" id="1045775"/>
    <lineage>
        <taxon>Bacteria</taxon>
        <taxon>Bacillati</taxon>
        <taxon>Bacillota</taxon>
        <taxon>Bacilli</taxon>
        <taxon>Bacillales</taxon>
        <taxon>Paenibacillaceae</taxon>
        <taxon>Paenibacillus</taxon>
    </lineage>
</organism>
<evidence type="ECO:0000256" key="5">
    <source>
        <dbReference type="ARBA" id="ARBA00023004"/>
    </source>
</evidence>
<dbReference type="InterPro" id="IPR051323">
    <property type="entry name" value="AtsK-like"/>
</dbReference>
<evidence type="ECO:0000313" key="7">
    <source>
        <dbReference type="EMBL" id="SFE76265.1"/>
    </source>
</evidence>
<protein>
    <submittedName>
        <fullName evidence="7">Taurine dioxygenase</fullName>
    </submittedName>
</protein>
<evidence type="ECO:0000256" key="2">
    <source>
        <dbReference type="ARBA" id="ARBA00022723"/>
    </source>
</evidence>
<dbReference type="Gene3D" id="3.60.130.10">
    <property type="entry name" value="Clavaminate synthase-like"/>
    <property type="match status" value="1"/>
</dbReference>
<dbReference type="SUPFAM" id="SSF51197">
    <property type="entry name" value="Clavaminate synthase-like"/>
    <property type="match status" value="1"/>
</dbReference>
<dbReference type="AlphaFoldDB" id="A0A1I2D6Z9"/>
<dbReference type="GO" id="GO:0046872">
    <property type="term" value="F:metal ion binding"/>
    <property type="evidence" value="ECO:0007669"/>
    <property type="project" value="UniProtKB-KW"/>
</dbReference>
<reference evidence="8" key="1">
    <citation type="submission" date="2016-10" db="EMBL/GenBank/DDBJ databases">
        <authorList>
            <person name="Varghese N."/>
            <person name="Submissions S."/>
        </authorList>
    </citation>
    <scope>NUCLEOTIDE SEQUENCE [LARGE SCALE GENOMIC DNA]</scope>
    <source>
        <strain evidence="8">CGMCC 1.10784</strain>
    </source>
</reference>
<gene>
    <name evidence="7" type="ORF">SAMN05216378_3987</name>
</gene>
<evidence type="ECO:0000256" key="3">
    <source>
        <dbReference type="ARBA" id="ARBA00022964"/>
    </source>
</evidence>
<keyword evidence="2" id="KW-0479">Metal-binding</keyword>
<evidence type="ECO:0000256" key="4">
    <source>
        <dbReference type="ARBA" id="ARBA00023002"/>
    </source>
</evidence>
<dbReference type="InterPro" id="IPR042098">
    <property type="entry name" value="TauD-like_sf"/>
</dbReference>
<dbReference type="PANTHER" id="PTHR30468">
    <property type="entry name" value="ALPHA-KETOGLUTARATE-DEPENDENT SULFONATE DIOXYGENASE"/>
    <property type="match status" value="1"/>
</dbReference>
<accession>A0A1I2D6Z9</accession>
<sequence length="309" mass="35512">MTQLTVDTSRQFDLFTKRQIQGGPRFLQRLADGLEDRPYTLFTLKPLGPVIGAEIEGVDLSEQVSPEVKEELHRALLEWKVLFFRDQDITSQQQLNFARQWGELENHPFLPKGAAAEITRFEKDANMKGQENNWHSDVSWRLEPSLGAVLRLSEVPPQGGDTLWADMGAAYDNLPEDVKERIDGLKAIHDFTPTFGRNMPPELLAQKQAEFPAAEHPVVRTHPETGRKTLFVNPVFTTRIIGLDEEEGEKLLQYLFQQAAIPEYQVRFHWEKNSVALWDNRATQHYASSDYYPNRRVAERISIIGDRPY</sequence>
<dbReference type="RefSeq" id="WP_091188186.1">
    <property type="nucleotide sequence ID" value="NZ_FOMT01000004.1"/>
</dbReference>
<dbReference type="GO" id="GO:0006790">
    <property type="term" value="P:sulfur compound metabolic process"/>
    <property type="evidence" value="ECO:0007669"/>
    <property type="project" value="TreeGrafter"/>
</dbReference>
<keyword evidence="8" id="KW-1185">Reference proteome</keyword>
<dbReference type="OrthoDB" id="581608at2"/>
<feature type="domain" description="TauD/TfdA-like" evidence="6">
    <location>
        <begin position="44"/>
        <end position="300"/>
    </location>
</feature>
<evidence type="ECO:0000259" key="6">
    <source>
        <dbReference type="Pfam" id="PF02668"/>
    </source>
</evidence>
<keyword evidence="4" id="KW-0560">Oxidoreductase</keyword>
<dbReference type="Proteomes" id="UP000198855">
    <property type="component" value="Unassembled WGS sequence"/>
</dbReference>